<comment type="caution">
    <text evidence="2">The sequence shown here is derived from an EMBL/GenBank/DDBJ whole genome shotgun (WGS) entry which is preliminary data.</text>
</comment>
<dbReference type="Pfam" id="PF08495">
    <property type="entry name" value="FIST"/>
    <property type="match status" value="1"/>
</dbReference>
<evidence type="ECO:0000313" key="2">
    <source>
        <dbReference type="EMBL" id="KAJ1918082.1"/>
    </source>
</evidence>
<dbReference type="OrthoDB" id="10251508at2759"/>
<accession>A0A9W8A296</accession>
<keyword evidence="3" id="KW-1185">Reference proteome</keyword>
<dbReference type="InterPro" id="IPR013702">
    <property type="entry name" value="FIST_domain_N"/>
</dbReference>
<name>A0A9W8A296_9FUNG</name>
<gene>
    <name evidence="2" type="ORF">H4219_002803</name>
</gene>
<proteinExistence type="predicted"/>
<evidence type="ECO:0000259" key="1">
    <source>
        <dbReference type="Pfam" id="PF08495"/>
    </source>
</evidence>
<dbReference type="Proteomes" id="UP001150538">
    <property type="component" value="Unassembled WGS sequence"/>
</dbReference>
<dbReference type="AlphaFoldDB" id="A0A9W8A296"/>
<dbReference type="EMBL" id="JANBPU010000053">
    <property type="protein sequence ID" value="KAJ1918082.1"/>
    <property type="molecule type" value="Genomic_DNA"/>
</dbReference>
<protein>
    <recommendedName>
        <fullName evidence="1">FIST domain-containing protein</fullName>
    </recommendedName>
</protein>
<feature type="domain" description="FIST" evidence="1">
    <location>
        <begin position="91"/>
        <end position="313"/>
    </location>
</feature>
<evidence type="ECO:0000313" key="3">
    <source>
        <dbReference type="Proteomes" id="UP001150538"/>
    </source>
</evidence>
<organism evidence="2 3">
    <name type="scientific">Mycoemilia scoparia</name>
    <dbReference type="NCBI Taxonomy" id="417184"/>
    <lineage>
        <taxon>Eukaryota</taxon>
        <taxon>Fungi</taxon>
        <taxon>Fungi incertae sedis</taxon>
        <taxon>Zoopagomycota</taxon>
        <taxon>Kickxellomycotina</taxon>
        <taxon>Kickxellomycetes</taxon>
        <taxon>Kickxellales</taxon>
        <taxon>Kickxellaceae</taxon>
        <taxon>Mycoemilia</taxon>
    </lineage>
</organism>
<reference evidence="2" key="1">
    <citation type="submission" date="2022-07" db="EMBL/GenBank/DDBJ databases">
        <title>Phylogenomic reconstructions and comparative analyses of Kickxellomycotina fungi.</title>
        <authorList>
            <person name="Reynolds N.K."/>
            <person name="Stajich J.E."/>
            <person name="Barry K."/>
            <person name="Grigoriev I.V."/>
            <person name="Crous P."/>
            <person name="Smith M.E."/>
        </authorList>
    </citation>
    <scope>NUCLEOTIDE SEQUENCE</scope>
    <source>
        <strain evidence="2">NBRC 100468</strain>
    </source>
</reference>
<sequence>MYFGLRYGNSMIPAARFCIATNISVGSRALFNKRHLWLSATSTNTDLTSAINGVAKDIQSIIPKSLEGAPVSMSYGDVCFAIVTQNYHGSEIDLLPQTLQKALGVPSVHVLGTVVDKIIAANNSTRFLSTGLSILYHRNEGNTKVTPFYFGEENRARLKTNSVGRWHRSYDKKLDNSSFSIHPKIDLFESVSRPVFGGLVPDNLLKLEKDDVDLILMASDNESSQVLESLDKHFPSSTKIGIQGVQTPFLNGREFTIFGGKDVINSSGVSGVAFSKLKDSFSDLSLLYPTLVPISESVKISRCRGNVILELDNSDAVKELIQFLKKHRTGSKSTVASDKNDISTRGEGGGIRDWENELYIKVICNPTDEGLSNDTAIYQITGGDPGHGGLLVNSTKEFQVGQRVQFYIRQPYKETKYDFDFESTKPSGPIVSFLCTPPEEVGSAASSDLLQTGSDNIGKVFGGSSEKGFIYGRPIVRSQKDSNNTSGSRFESVAGQGSTECSVSQSCVQICLSN</sequence>